<keyword evidence="2 10" id="KW-0813">Transport</keyword>
<feature type="transmembrane region" description="Helical" evidence="10">
    <location>
        <begin position="187"/>
        <end position="205"/>
    </location>
</feature>
<evidence type="ECO:0000256" key="1">
    <source>
        <dbReference type="ARBA" id="ARBA00004651"/>
    </source>
</evidence>
<organism evidence="12 13">
    <name type="scientific">Pseudonocardia humida</name>
    <dbReference type="NCBI Taxonomy" id="2800819"/>
    <lineage>
        <taxon>Bacteria</taxon>
        <taxon>Bacillati</taxon>
        <taxon>Actinomycetota</taxon>
        <taxon>Actinomycetes</taxon>
        <taxon>Pseudonocardiales</taxon>
        <taxon>Pseudonocardiaceae</taxon>
        <taxon>Pseudonocardia</taxon>
    </lineage>
</organism>
<keyword evidence="3 10" id="KW-1003">Cell membrane</keyword>
<sequence length="528" mass="56236">MTLLALVVGAIAITWVCRRFDVSAPLVLVVAGIGASFLPGVGTIGIDPPVVLLVVLVPLLYSAALGSSYHGIRANRRPIGLLAVGLVAFTALVVGLAAWWTVPELTLAAALVLGAVVAPPDAVSALAVGRRLGLPRRTMTILGGESLVNDATALTLFQVFVAVAIGAQLGAWDLSTGVPLFDATEMFVVAAAGGTAIGLAAGWLVHWVRRRLDDPTIEAAVGLIVPFGVYIAAEEAHASGVLAVVVAGLYLGHHAGEGGYASRLQEAAVWRASDTVLESVVFALIGLQLTTVLAEVGEVGPLLVAGVAVTLAAVLARIVWVFPTTYLPRVLFRGIREREPHPRWQLPAVVSWVGMRGVVTLAAAFAVPPEVPGRDQILFLAFFVTVTTLLLHGLTLPWVIRRLGVRESGGQAEVLAEAQAQHDALQASISRLDELTEDANTTVRHTAEKLRRFSQLNANSVWEQLGRSDSEAGEGPGAAYRRLRREMIDAERAAFVEQRDAGDIDDEILRRVLRRRDFEEAMLDRDES</sequence>
<dbReference type="PANTHER" id="PTHR10110">
    <property type="entry name" value="SODIUM/HYDROGEN EXCHANGER"/>
    <property type="match status" value="1"/>
</dbReference>
<keyword evidence="5 10" id="KW-1133">Transmembrane helix</keyword>
<keyword evidence="10" id="KW-0050">Antiport</keyword>
<keyword evidence="4 10" id="KW-0812">Transmembrane</keyword>
<dbReference type="Proteomes" id="UP001165283">
    <property type="component" value="Unassembled WGS sequence"/>
</dbReference>
<evidence type="ECO:0000256" key="10">
    <source>
        <dbReference type="RuleBase" id="RU366002"/>
    </source>
</evidence>
<feature type="transmembrane region" description="Helical" evidence="10">
    <location>
        <begin position="344"/>
        <end position="365"/>
    </location>
</feature>
<dbReference type="Gene3D" id="6.10.140.1330">
    <property type="match status" value="1"/>
</dbReference>
<evidence type="ECO:0000256" key="5">
    <source>
        <dbReference type="ARBA" id="ARBA00022989"/>
    </source>
</evidence>
<name>A0ABT0ZTY6_9PSEU</name>
<keyword evidence="13" id="KW-1185">Reference proteome</keyword>
<evidence type="ECO:0000256" key="8">
    <source>
        <dbReference type="ARBA" id="ARBA00023136"/>
    </source>
</evidence>
<dbReference type="PANTHER" id="PTHR10110:SF86">
    <property type="entry name" value="SODIUM_HYDROGEN EXCHANGER 7"/>
    <property type="match status" value="1"/>
</dbReference>
<evidence type="ECO:0000256" key="4">
    <source>
        <dbReference type="ARBA" id="ARBA00022692"/>
    </source>
</evidence>
<dbReference type="InterPro" id="IPR004705">
    <property type="entry name" value="Cation/H_exchanger_CPA1_bac"/>
</dbReference>
<protein>
    <submittedName>
        <fullName evidence="12">Na+/H+ antiporter</fullName>
    </submittedName>
</protein>
<evidence type="ECO:0000256" key="6">
    <source>
        <dbReference type="ARBA" id="ARBA00023053"/>
    </source>
</evidence>
<feature type="transmembrane region" description="Helical" evidence="10">
    <location>
        <begin position="106"/>
        <end position="127"/>
    </location>
</feature>
<gene>
    <name evidence="12" type="ORF">KDL28_03885</name>
</gene>
<evidence type="ECO:0000256" key="9">
    <source>
        <dbReference type="ARBA" id="ARBA00023201"/>
    </source>
</evidence>
<evidence type="ECO:0000256" key="3">
    <source>
        <dbReference type="ARBA" id="ARBA00022475"/>
    </source>
</evidence>
<keyword evidence="7 10" id="KW-0406">Ion transport</keyword>
<feature type="transmembrane region" description="Helical" evidence="10">
    <location>
        <begin position="217"/>
        <end position="233"/>
    </location>
</feature>
<accession>A0ABT0ZTY6</accession>
<comment type="function">
    <text evidence="10">Na(+)/H(+) antiporter that extrudes sodium in exchange for external protons.</text>
</comment>
<dbReference type="EMBL" id="JAGSOV010000009">
    <property type="protein sequence ID" value="MCO1654188.1"/>
    <property type="molecule type" value="Genomic_DNA"/>
</dbReference>
<reference evidence="12" key="1">
    <citation type="submission" date="2021-04" db="EMBL/GenBank/DDBJ databases">
        <title>Pseudonocardia sp. nov., isolated from sandy soil of mangrove forest.</title>
        <authorList>
            <person name="Zan Z."/>
            <person name="Huang R."/>
            <person name="Liu W."/>
        </authorList>
    </citation>
    <scope>NUCLEOTIDE SEQUENCE</scope>
    <source>
        <strain evidence="12">S2-4</strain>
    </source>
</reference>
<feature type="transmembrane region" description="Helical" evidence="10">
    <location>
        <begin position="377"/>
        <end position="400"/>
    </location>
</feature>
<comment type="similarity">
    <text evidence="10">Belongs to the monovalent cation:proton antiporter 1 (CPA1) transporter (TC 2.A.36) family.</text>
</comment>
<proteinExistence type="inferred from homology"/>
<comment type="subcellular location">
    <subcellularLocation>
        <location evidence="1 10">Cell membrane</location>
        <topology evidence="1 10">Multi-pass membrane protein</topology>
    </subcellularLocation>
</comment>
<keyword evidence="9 10" id="KW-0739">Sodium transport</keyword>
<evidence type="ECO:0000313" key="13">
    <source>
        <dbReference type="Proteomes" id="UP001165283"/>
    </source>
</evidence>
<evidence type="ECO:0000256" key="2">
    <source>
        <dbReference type="ARBA" id="ARBA00022448"/>
    </source>
</evidence>
<dbReference type="InterPro" id="IPR018422">
    <property type="entry name" value="Cation/H_exchanger_CPA1"/>
</dbReference>
<dbReference type="InterPro" id="IPR006153">
    <property type="entry name" value="Cation/H_exchanger_TM"/>
</dbReference>
<evidence type="ECO:0000259" key="11">
    <source>
        <dbReference type="Pfam" id="PF00999"/>
    </source>
</evidence>
<keyword evidence="6 10" id="KW-0915">Sodium</keyword>
<evidence type="ECO:0000313" key="12">
    <source>
        <dbReference type="EMBL" id="MCO1654188.1"/>
    </source>
</evidence>
<dbReference type="Pfam" id="PF00999">
    <property type="entry name" value="Na_H_Exchanger"/>
    <property type="match status" value="1"/>
</dbReference>
<feature type="transmembrane region" description="Helical" evidence="10">
    <location>
        <begin position="79"/>
        <end position="100"/>
    </location>
</feature>
<feature type="transmembrane region" description="Helical" evidence="10">
    <location>
        <begin position="50"/>
        <end position="72"/>
    </location>
</feature>
<keyword evidence="8 10" id="KW-0472">Membrane</keyword>
<evidence type="ECO:0000256" key="7">
    <source>
        <dbReference type="ARBA" id="ARBA00023065"/>
    </source>
</evidence>
<feature type="transmembrane region" description="Helical" evidence="10">
    <location>
        <begin position="302"/>
        <end position="323"/>
    </location>
</feature>
<feature type="domain" description="Cation/H+ exchanger transmembrane" evidence="11">
    <location>
        <begin position="11"/>
        <end position="401"/>
    </location>
</feature>
<feature type="transmembrane region" description="Helical" evidence="10">
    <location>
        <begin position="147"/>
        <end position="167"/>
    </location>
</feature>
<comment type="caution">
    <text evidence="10">Lacks conserved residue(s) required for the propagation of feature annotation.</text>
</comment>
<comment type="caution">
    <text evidence="12">The sequence shown here is derived from an EMBL/GenBank/DDBJ whole genome shotgun (WGS) entry which is preliminary data.</text>
</comment>
<dbReference type="NCBIfam" id="TIGR00831">
    <property type="entry name" value="a_cpa1"/>
    <property type="match status" value="1"/>
</dbReference>